<dbReference type="Pfam" id="PF14598">
    <property type="entry name" value="PAS_11"/>
    <property type="match status" value="1"/>
</dbReference>
<proteinExistence type="predicted"/>
<name>A0A8S1H2I8_9PELO</name>
<dbReference type="EMBL" id="CAJGYM010000011">
    <property type="protein sequence ID" value="CAD6189493.1"/>
    <property type="molecule type" value="Genomic_DNA"/>
</dbReference>
<dbReference type="Pfam" id="PF00989">
    <property type="entry name" value="PAS"/>
    <property type="match status" value="1"/>
</dbReference>
<dbReference type="InterPro" id="IPR000014">
    <property type="entry name" value="PAS"/>
</dbReference>
<dbReference type="GO" id="GO:0000981">
    <property type="term" value="F:DNA-binding transcription factor activity, RNA polymerase II-specific"/>
    <property type="evidence" value="ECO:0007669"/>
    <property type="project" value="TreeGrafter"/>
</dbReference>
<dbReference type="Gene3D" id="3.30.450.20">
    <property type="entry name" value="PAS domain"/>
    <property type="match status" value="2"/>
</dbReference>
<dbReference type="SUPFAM" id="SSF55785">
    <property type="entry name" value="PYP-like sensor domain (PAS domain)"/>
    <property type="match status" value="2"/>
</dbReference>
<evidence type="ECO:0000313" key="8">
    <source>
        <dbReference type="Proteomes" id="UP000835052"/>
    </source>
</evidence>
<comment type="subcellular location">
    <subcellularLocation>
        <location evidence="1">Nucleus</location>
    </subcellularLocation>
</comment>
<comment type="caution">
    <text evidence="7">The sequence shown here is derived from an EMBL/GenBank/DDBJ whole genome shotgun (WGS) entry which is preliminary data.</text>
</comment>
<keyword evidence="2" id="KW-0677">Repeat</keyword>
<dbReference type="GO" id="GO:0000977">
    <property type="term" value="F:RNA polymerase II transcription regulatory region sequence-specific DNA binding"/>
    <property type="evidence" value="ECO:0007669"/>
    <property type="project" value="TreeGrafter"/>
</dbReference>
<evidence type="ECO:0000313" key="7">
    <source>
        <dbReference type="EMBL" id="CAD6189493.1"/>
    </source>
</evidence>
<accession>A0A8S1H2I8</accession>
<evidence type="ECO:0000259" key="6">
    <source>
        <dbReference type="PROSITE" id="PS50112"/>
    </source>
</evidence>
<dbReference type="OrthoDB" id="6021714at2759"/>
<organism evidence="7 8">
    <name type="scientific">Caenorhabditis auriculariae</name>
    <dbReference type="NCBI Taxonomy" id="2777116"/>
    <lineage>
        <taxon>Eukaryota</taxon>
        <taxon>Metazoa</taxon>
        <taxon>Ecdysozoa</taxon>
        <taxon>Nematoda</taxon>
        <taxon>Chromadorea</taxon>
        <taxon>Rhabditida</taxon>
        <taxon>Rhabditina</taxon>
        <taxon>Rhabditomorpha</taxon>
        <taxon>Rhabditoidea</taxon>
        <taxon>Rhabditidae</taxon>
        <taxon>Peloderinae</taxon>
        <taxon>Caenorhabditis</taxon>
    </lineage>
</organism>
<dbReference type="Proteomes" id="UP000835052">
    <property type="component" value="Unassembled WGS sequence"/>
</dbReference>
<evidence type="ECO:0000256" key="2">
    <source>
        <dbReference type="ARBA" id="ARBA00022737"/>
    </source>
</evidence>
<feature type="domain" description="PAS" evidence="6">
    <location>
        <begin position="63"/>
        <end position="119"/>
    </location>
</feature>
<dbReference type="AlphaFoldDB" id="A0A8S1H2I8"/>
<keyword evidence="8" id="KW-1185">Reference proteome</keyword>
<dbReference type="GO" id="GO:0005634">
    <property type="term" value="C:nucleus"/>
    <property type="evidence" value="ECO:0007669"/>
    <property type="project" value="UniProtKB-SubCell"/>
</dbReference>
<dbReference type="GO" id="GO:0010557">
    <property type="term" value="P:positive regulation of macromolecule biosynthetic process"/>
    <property type="evidence" value="ECO:0007669"/>
    <property type="project" value="UniProtKB-ARBA"/>
</dbReference>
<evidence type="ECO:0000256" key="4">
    <source>
        <dbReference type="ARBA" id="ARBA00023163"/>
    </source>
</evidence>
<keyword evidence="5" id="KW-0539">Nucleus</keyword>
<evidence type="ECO:0000256" key="1">
    <source>
        <dbReference type="ARBA" id="ARBA00004123"/>
    </source>
</evidence>
<dbReference type="PROSITE" id="PS50112">
    <property type="entry name" value="PAS"/>
    <property type="match status" value="1"/>
</dbReference>
<gene>
    <name evidence="7" type="ORF">CAUJ_LOCUS5412</name>
</gene>
<dbReference type="InterPro" id="IPR035965">
    <property type="entry name" value="PAS-like_dom_sf"/>
</dbReference>
<dbReference type="InterPro" id="IPR013767">
    <property type="entry name" value="PAS_fold"/>
</dbReference>
<evidence type="ECO:0000256" key="5">
    <source>
        <dbReference type="ARBA" id="ARBA00023242"/>
    </source>
</evidence>
<reference evidence="7" key="1">
    <citation type="submission" date="2020-10" db="EMBL/GenBank/DDBJ databases">
        <authorList>
            <person name="Kikuchi T."/>
        </authorList>
    </citation>
    <scope>NUCLEOTIDE SEQUENCE</scope>
    <source>
        <strain evidence="7">NKZ352</strain>
    </source>
</reference>
<keyword evidence="3" id="KW-0805">Transcription regulation</keyword>
<protein>
    <recommendedName>
        <fullName evidence="6">PAS domain-containing protein</fullName>
    </recommendedName>
</protein>
<keyword evidence="4" id="KW-0804">Transcription</keyword>
<evidence type="ECO:0000256" key="3">
    <source>
        <dbReference type="ARBA" id="ARBA00023015"/>
    </source>
</evidence>
<dbReference type="PANTHER" id="PTHR23043">
    <property type="entry name" value="HYPOXIA-INDUCIBLE FACTOR 1 ALPHA"/>
    <property type="match status" value="1"/>
</dbReference>
<dbReference type="SMART" id="SM00091">
    <property type="entry name" value="PAS"/>
    <property type="match status" value="2"/>
</dbReference>
<dbReference type="PANTHER" id="PTHR23043:SF17">
    <property type="entry name" value="PROTEIN SIMILAR"/>
    <property type="match status" value="1"/>
</dbReference>
<sequence>MSSPNLPGNSLLARAISGQHIDKTSMVRLATAFIKLHHLFGAPRPIDYYGTRGTDNQWTNNHLELLDCFFVMLDPRGDVLYVSETISIYLGLSQVEMTGNAIFEYIHQDDLEQFKAALHYCGLNWPQMCNVRLKSSLTKRANKDTIRASPGYKVLKMEIAMYGNVRLIACYPMPTMVLSTVAVPRDSFVIITTIDLKISHADERAEQLLGNFSTEKSLKGVSFYTLVNVSDVEIVRKMHYEAFKIGACRTPYYRMIRNMGSRTVYVESDVFRYTSSSSTKTPLDTITIVCSLL</sequence>
<dbReference type="CDD" id="cd00130">
    <property type="entry name" value="PAS"/>
    <property type="match status" value="2"/>
</dbReference>